<feature type="transmembrane region" description="Helical" evidence="1">
    <location>
        <begin position="67"/>
        <end position="84"/>
    </location>
</feature>
<reference evidence="3 4" key="1">
    <citation type="submission" date="2020-05" db="EMBL/GenBank/DDBJ databases">
        <title>MicrobeNet Type strains.</title>
        <authorList>
            <person name="Nicholson A.C."/>
        </authorList>
    </citation>
    <scope>NUCLEOTIDE SEQUENCE [LARGE SCALE GENOMIC DNA]</scope>
    <source>
        <strain evidence="3 4">JCM 14282</strain>
    </source>
</reference>
<dbReference type="Proteomes" id="UP000543598">
    <property type="component" value="Unassembled WGS sequence"/>
</dbReference>
<keyword evidence="1" id="KW-0812">Transmembrane</keyword>
<proteinExistence type="predicted"/>
<keyword evidence="4" id="KW-1185">Reference proteome</keyword>
<dbReference type="RefSeq" id="WP_170283286.1">
    <property type="nucleotide sequence ID" value="NZ_JABEMB010000035.1"/>
</dbReference>
<keyword evidence="2" id="KW-0732">Signal</keyword>
<name>A0A7Y2M2B3_9MICO</name>
<evidence type="ECO:0000313" key="3">
    <source>
        <dbReference type="EMBL" id="NNH05195.1"/>
    </source>
</evidence>
<dbReference type="EMBL" id="JABEMB010000035">
    <property type="protein sequence ID" value="NNH05195.1"/>
    <property type="molecule type" value="Genomic_DNA"/>
</dbReference>
<gene>
    <name evidence="3" type="ORF">HLA99_15215</name>
</gene>
<accession>A0A7Y2M2B3</accession>
<feature type="transmembrane region" description="Helical" evidence="1">
    <location>
        <begin position="37"/>
        <end position="55"/>
    </location>
</feature>
<dbReference type="AlphaFoldDB" id="A0A7Y2M2B3"/>
<evidence type="ECO:0000313" key="4">
    <source>
        <dbReference type="Proteomes" id="UP000543598"/>
    </source>
</evidence>
<sequence length="85" mass="7951">MTAHTALGMVVMAGLLAGMTAPAATVASDGHAHGGAGLGPICAVAAVAYAAGSAAAARRACARGDRLQYAAMGVATLAMGAAALV</sequence>
<keyword evidence="1" id="KW-0472">Membrane</keyword>
<evidence type="ECO:0000256" key="2">
    <source>
        <dbReference type="SAM" id="SignalP"/>
    </source>
</evidence>
<feature type="chain" id="PRO_5031525182" evidence="2">
    <location>
        <begin position="24"/>
        <end position="85"/>
    </location>
</feature>
<evidence type="ECO:0000256" key="1">
    <source>
        <dbReference type="SAM" id="Phobius"/>
    </source>
</evidence>
<organism evidence="3 4">
    <name type="scientific">Microbacterium ulmi</name>
    <dbReference type="NCBI Taxonomy" id="179095"/>
    <lineage>
        <taxon>Bacteria</taxon>
        <taxon>Bacillati</taxon>
        <taxon>Actinomycetota</taxon>
        <taxon>Actinomycetes</taxon>
        <taxon>Micrococcales</taxon>
        <taxon>Microbacteriaceae</taxon>
        <taxon>Microbacterium</taxon>
    </lineage>
</organism>
<feature type="signal peptide" evidence="2">
    <location>
        <begin position="1"/>
        <end position="23"/>
    </location>
</feature>
<protein>
    <submittedName>
        <fullName evidence="3">Uncharacterized protein</fullName>
    </submittedName>
</protein>
<keyword evidence="1" id="KW-1133">Transmembrane helix</keyword>
<comment type="caution">
    <text evidence="3">The sequence shown here is derived from an EMBL/GenBank/DDBJ whole genome shotgun (WGS) entry which is preliminary data.</text>
</comment>